<evidence type="ECO:0000256" key="2">
    <source>
        <dbReference type="ARBA" id="ARBA00006051"/>
    </source>
</evidence>
<name>A0A4P9WJX6_9FUNG</name>
<organism evidence="8 9">
    <name type="scientific">Blyttiomyces helicus</name>
    <dbReference type="NCBI Taxonomy" id="388810"/>
    <lineage>
        <taxon>Eukaryota</taxon>
        <taxon>Fungi</taxon>
        <taxon>Fungi incertae sedis</taxon>
        <taxon>Chytridiomycota</taxon>
        <taxon>Chytridiomycota incertae sedis</taxon>
        <taxon>Chytridiomycetes</taxon>
        <taxon>Chytridiomycetes incertae sedis</taxon>
        <taxon>Blyttiomyces</taxon>
    </lineage>
</organism>
<keyword evidence="4" id="KW-0804">Transcription</keyword>
<dbReference type="GO" id="GO:0006335">
    <property type="term" value="P:DNA replication-dependent chromatin assembly"/>
    <property type="evidence" value="ECO:0007669"/>
    <property type="project" value="TreeGrafter"/>
</dbReference>
<dbReference type="GO" id="GO:0005634">
    <property type="term" value="C:nucleus"/>
    <property type="evidence" value="ECO:0007669"/>
    <property type="project" value="UniProtKB-SubCell"/>
</dbReference>
<feature type="non-terminal residue" evidence="8">
    <location>
        <position position="86"/>
    </location>
</feature>
<keyword evidence="6" id="KW-0539">Nucleus</keyword>
<dbReference type="EMBL" id="KZ994707">
    <property type="protein sequence ID" value="RKO92273.1"/>
    <property type="molecule type" value="Genomic_DNA"/>
</dbReference>
<comment type="subcellular location">
    <subcellularLocation>
        <location evidence="1">Nucleus</location>
    </subcellularLocation>
</comment>
<dbReference type="InterPro" id="IPR006818">
    <property type="entry name" value="ASF1-like"/>
</dbReference>
<evidence type="ECO:0000313" key="9">
    <source>
        <dbReference type="Proteomes" id="UP000269721"/>
    </source>
</evidence>
<dbReference type="AlphaFoldDB" id="A0A4P9WJX6"/>
<proteinExistence type="inferred from homology"/>
<keyword evidence="3" id="KW-0805">Transcription regulation</keyword>
<reference evidence="9" key="1">
    <citation type="journal article" date="2018" name="Nat. Microbiol.">
        <title>Leveraging single-cell genomics to expand the fungal tree of life.</title>
        <authorList>
            <person name="Ahrendt S.R."/>
            <person name="Quandt C.A."/>
            <person name="Ciobanu D."/>
            <person name="Clum A."/>
            <person name="Salamov A."/>
            <person name="Andreopoulos B."/>
            <person name="Cheng J.F."/>
            <person name="Woyke T."/>
            <person name="Pelin A."/>
            <person name="Henrissat B."/>
            <person name="Reynolds N.K."/>
            <person name="Benny G.L."/>
            <person name="Smith M.E."/>
            <person name="James T.Y."/>
            <person name="Grigoriev I.V."/>
        </authorList>
    </citation>
    <scope>NUCLEOTIDE SEQUENCE [LARGE SCALE GENOMIC DNA]</scope>
</reference>
<evidence type="ECO:0000256" key="1">
    <source>
        <dbReference type="ARBA" id="ARBA00004123"/>
    </source>
</evidence>
<accession>A0A4P9WJX6</accession>
<evidence type="ECO:0000256" key="3">
    <source>
        <dbReference type="ARBA" id="ARBA00023015"/>
    </source>
</evidence>
<dbReference type="Gene3D" id="2.60.40.1490">
    <property type="entry name" value="Histone chaperone ASF1-like"/>
    <property type="match status" value="1"/>
</dbReference>
<dbReference type="PANTHER" id="PTHR12040">
    <property type="entry name" value="ANTI-SILENCING PROTEIN 1"/>
    <property type="match status" value="1"/>
</dbReference>
<dbReference type="GO" id="GO:0000785">
    <property type="term" value="C:chromatin"/>
    <property type="evidence" value="ECO:0007669"/>
    <property type="project" value="TreeGrafter"/>
</dbReference>
<dbReference type="GO" id="GO:0042393">
    <property type="term" value="F:histone binding"/>
    <property type="evidence" value="ECO:0007669"/>
    <property type="project" value="TreeGrafter"/>
</dbReference>
<protein>
    <recommendedName>
        <fullName evidence="7">Anti-silencing function protein 1</fullName>
    </recommendedName>
</protein>
<dbReference type="Pfam" id="PF04729">
    <property type="entry name" value="ASF1_hist_chap"/>
    <property type="match status" value="1"/>
</dbReference>
<keyword evidence="9" id="KW-1185">Reference proteome</keyword>
<evidence type="ECO:0000256" key="4">
    <source>
        <dbReference type="ARBA" id="ARBA00023163"/>
    </source>
</evidence>
<gene>
    <name evidence="8" type="ORF">BDK51DRAFT_3405</name>
</gene>
<evidence type="ECO:0000256" key="5">
    <source>
        <dbReference type="ARBA" id="ARBA00023186"/>
    </source>
</evidence>
<feature type="non-terminal residue" evidence="8">
    <location>
        <position position="1"/>
    </location>
</feature>
<dbReference type="SUPFAM" id="SSF101546">
    <property type="entry name" value="ASF1-like"/>
    <property type="match status" value="1"/>
</dbReference>
<keyword evidence="5" id="KW-0143">Chaperone</keyword>
<dbReference type="InterPro" id="IPR036747">
    <property type="entry name" value="ASF1-like_sf"/>
</dbReference>
<sequence>LSSIVPQAPAPKPDLIPADDTVGVTVVLLQCHYKDKEFVRVGYYVNNDYTEEALRENPPPKPEFDKLLRSILADKPRVTRFMIPWD</sequence>
<dbReference type="OrthoDB" id="29755at2759"/>
<evidence type="ECO:0000256" key="7">
    <source>
        <dbReference type="ARBA" id="ARBA00032776"/>
    </source>
</evidence>
<comment type="similarity">
    <text evidence="2">Belongs to the ASF1 family.</text>
</comment>
<dbReference type="PANTHER" id="PTHR12040:SF0">
    <property type="entry name" value="HISTONE CHAPERONE ASF1"/>
    <property type="match status" value="1"/>
</dbReference>
<evidence type="ECO:0000313" key="8">
    <source>
        <dbReference type="EMBL" id="RKO92273.1"/>
    </source>
</evidence>
<dbReference type="Proteomes" id="UP000269721">
    <property type="component" value="Unassembled WGS sequence"/>
</dbReference>
<evidence type="ECO:0000256" key="6">
    <source>
        <dbReference type="ARBA" id="ARBA00023242"/>
    </source>
</evidence>